<dbReference type="EMBL" id="JAVREV010000004">
    <property type="protein sequence ID" value="MDT0442606.1"/>
    <property type="molecule type" value="Genomic_DNA"/>
</dbReference>
<organism evidence="2 3">
    <name type="scientific">Streptomyces johnsoniae</name>
    <dbReference type="NCBI Taxonomy" id="3075532"/>
    <lineage>
        <taxon>Bacteria</taxon>
        <taxon>Bacillati</taxon>
        <taxon>Actinomycetota</taxon>
        <taxon>Actinomycetes</taxon>
        <taxon>Kitasatosporales</taxon>
        <taxon>Streptomycetaceae</taxon>
        <taxon>Streptomyces</taxon>
    </lineage>
</organism>
<dbReference type="NCBIfam" id="NF037959">
    <property type="entry name" value="MFS_SpdSyn"/>
    <property type="match status" value="1"/>
</dbReference>
<dbReference type="PANTHER" id="PTHR43317">
    <property type="entry name" value="THERMOSPERMINE SYNTHASE ACAULIS5"/>
    <property type="match status" value="1"/>
</dbReference>
<name>A0ABU2S1M6_9ACTN</name>
<dbReference type="SUPFAM" id="SSF53335">
    <property type="entry name" value="S-adenosyl-L-methionine-dependent methyltransferases"/>
    <property type="match status" value="1"/>
</dbReference>
<dbReference type="PANTHER" id="PTHR43317:SF1">
    <property type="entry name" value="THERMOSPERMINE SYNTHASE ACAULIS5"/>
    <property type="match status" value="1"/>
</dbReference>
<keyword evidence="1" id="KW-0620">Polyamine biosynthesis</keyword>
<accession>A0ABU2S1M6</accession>
<reference evidence="3" key="1">
    <citation type="submission" date="2023-07" db="EMBL/GenBank/DDBJ databases">
        <title>30 novel species of actinomycetes from the DSMZ collection.</title>
        <authorList>
            <person name="Nouioui I."/>
        </authorList>
    </citation>
    <scope>NUCLEOTIDE SEQUENCE [LARGE SCALE GENOMIC DNA]</scope>
    <source>
        <strain evidence="3">DSM 41886</strain>
    </source>
</reference>
<keyword evidence="3" id="KW-1185">Reference proteome</keyword>
<dbReference type="Gene3D" id="3.40.50.150">
    <property type="entry name" value="Vaccinia Virus protein VP39"/>
    <property type="match status" value="1"/>
</dbReference>
<dbReference type="RefSeq" id="WP_311617034.1">
    <property type="nucleotide sequence ID" value="NZ_JAVREV010000004.1"/>
</dbReference>
<evidence type="ECO:0000313" key="2">
    <source>
        <dbReference type="EMBL" id="MDT0442606.1"/>
    </source>
</evidence>
<protein>
    <submittedName>
        <fullName evidence="2">Fused MFS/spermidine synthase</fullName>
    </submittedName>
</protein>
<sequence>MNQLLPVTRTTDLGTARLLPDLDREGAWLLTVDDAPQSYLDPADPTHLEFEYTRRLADVVDTAAGPGRPLDVLHLGGGALTLPRWVAAVRPGSRQRVAEADRGLAELIADRFPLPAGCGIEVEVTDARAAVSAAPPGGADVVVGDVFGGTRIPAHVTTTGYAGAVARALRPGGIYVANLADAAPFVFLRSQLATFAQVFGRLCVLAEPAVLRGRRFGNVVLAASDAPLDVARMARRAAADAFPARVLHGEALAALLAGAAPVADGAAVPSPRPPSGAFTVG</sequence>
<dbReference type="Proteomes" id="UP001183615">
    <property type="component" value="Unassembled WGS sequence"/>
</dbReference>
<evidence type="ECO:0000313" key="3">
    <source>
        <dbReference type="Proteomes" id="UP001183615"/>
    </source>
</evidence>
<dbReference type="InterPro" id="IPR029063">
    <property type="entry name" value="SAM-dependent_MTases_sf"/>
</dbReference>
<proteinExistence type="predicted"/>
<comment type="caution">
    <text evidence="2">The sequence shown here is derived from an EMBL/GenBank/DDBJ whole genome shotgun (WGS) entry which is preliminary data.</text>
</comment>
<evidence type="ECO:0000256" key="1">
    <source>
        <dbReference type="ARBA" id="ARBA00023115"/>
    </source>
</evidence>
<gene>
    <name evidence="2" type="ORF">RM779_08340</name>
</gene>